<dbReference type="InterPro" id="IPR058245">
    <property type="entry name" value="NreC/VraR/RcsB-like_REC"/>
</dbReference>
<evidence type="ECO:0000259" key="4">
    <source>
        <dbReference type="PROSITE" id="PS50043"/>
    </source>
</evidence>
<dbReference type="GO" id="GO:0006355">
    <property type="term" value="P:regulation of DNA-templated transcription"/>
    <property type="evidence" value="ECO:0007669"/>
    <property type="project" value="InterPro"/>
</dbReference>
<feature type="domain" description="HTH luxR-type" evidence="4">
    <location>
        <begin position="168"/>
        <end position="233"/>
    </location>
</feature>
<dbReference type="CDD" id="cd06170">
    <property type="entry name" value="LuxR_C_like"/>
    <property type="match status" value="1"/>
</dbReference>
<dbReference type="SMART" id="SM00448">
    <property type="entry name" value="REC"/>
    <property type="match status" value="1"/>
</dbReference>
<evidence type="ECO:0000313" key="6">
    <source>
        <dbReference type="EMBL" id="TQV84073.1"/>
    </source>
</evidence>
<gene>
    <name evidence="6" type="ORF">FKG94_05245</name>
</gene>
<dbReference type="SUPFAM" id="SSF46894">
    <property type="entry name" value="C-terminal effector domain of the bipartite response regulators"/>
    <property type="match status" value="1"/>
</dbReference>
<dbReference type="InterPro" id="IPR000792">
    <property type="entry name" value="Tscrpt_reg_LuxR_C"/>
</dbReference>
<keyword evidence="2" id="KW-0238">DNA-binding</keyword>
<dbReference type="CDD" id="cd17535">
    <property type="entry name" value="REC_NarL-like"/>
    <property type="match status" value="1"/>
</dbReference>
<dbReference type="InterPro" id="IPR011006">
    <property type="entry name" value="CheY-like_superfamily"/>
</dbReference>
<dbReference type="GO" id="GO:0000160">
    <property type="term" value="P:phosphorelay signal transduction system"/>
    <property type="evidence" value="ECO:0007669"/>
    <property type="project" value="InterPro"/>
</dbReference>
<dbReference type="PROSITE" id="PS50043">
    <property type="entry name" value="HTH_LUXR_2"/>
    <property type="match status" value="1"/>
</dbReference>
<dbReference type="InterPro" id="IPR039420">
    <property type="entry name" value="WalR-like"/>
</dbReference>
<comment type="caution">
    <text evidence="6">The sequence shown here is derived from an EMBL/GenBank/DDBJ whole genome shotgun (WGS) entry which is preliminary data.</text>
</comment>
<evidence type="ECO:0000256" key="2">
    <source>
        <dbReference type="ARBA" id="ARBA00023125"/>
    </source>
</evidence>
<proteinExistence type="predicted"/>
<dbReference type="InterPro" id="IPR001789">
    <property type="entry name" value="Sig_transdc_resp-reg_receiver"/>
</dbReference>
<dbReference type="PRINTS" id="PR00038">
    <property type="entry name" value="HTHLUXR"/>
</dbReference>
<dbReference type="EMBL" id="VHSG01000006">
    <property type="protein sequence ID" value="TQV84073.1"/>
    <property type="molecule type" value="Genomic_DNA"/>
</dbReference>
<feature type="domain" description="Response regulatory" evidence="5">
    <location>
        <begin position="29"/>
        <end position="145"/>
    </location>
</feature>
<dbReference type="PANTHER" id="PTHR43214">
    <property type="entry name" value="TWO-COMPONENT RESPONSE REGULATOR"/>
    <property type="match status" value="1"/>
</dbReference>
<keyword evidence="7" id="KW-1185">Reference proteome</keyword>
<dbReference type="GO" id="GO:0003677">
    <property type="term" value="F:DNA binding"/>
    <property type="evidence" value="ECO:0007669"/>
    <property type="project" value="UniProtKB-KW"/>
</dbReference>
<evidence type="ECO:0000313" key="7">
    <source>
        <dbReference type="Proteomes" id="UP000319732"/>
    </source>
</evidence>
<dbReference type="OrthoDB" id="9796655at2"/>
<organism evidence="6 7">
    <name type="scientific">Exilibacterium tricleocarpae</name>
    <dbReference type="NCBI Taxonomy" id="2591008"/>
    <lineage>
        <taxon>Bacteria</taxon>
        <taxon>Pseudomonadati</taxon>
        <taxon>Pseudomonadota</taxon>
        <taxon>Gammaproteobacteria</taxon>
        <taxon>Cellvibrionales</taxon>
        <taxon>Cellvibrionaceae</taxon>
        <taxon>Exilibacterium</taxon>
    </lineage>
</organism>
<dbReference type="SUPFAM" id="SSF52172">
    <property type="entry name" value="CheY-like"/>
    <property type="match status" value="1"/>
</dbReference>
<protein>
    <submittedName>
        <fullName evidence="6">Response regulator transcription factor</fullName>
    </submittedName>
</protein>
<dbReference type="Proteomes" id="UP000319732">
    <property type="component" value="Unassembled WGS sequence"/>
</dbReference>
<dbReference type="PROSITE" id="PS00622">
    <property type="entry name" value="HTH_LUXR_1"/>
    <property type="match status" value="1"/>
</dbReference>
<dbReference type="Pfam" id="PF00072">
    <property type="entry name" value="Response_reg"/>
    <property type="match status" value="1"/>
</dbReference>
<evidence type="ECO:0000259" key="5">
    <source>
        <dbReference type="PROSITE" id="PS50110"/>
    </source>
</evidence>
<dbReference type="RefSeq" id="WP_142903153.1">
    <property type="nucleotide sequence ID" value="NZ_ML660089.1"/>
</dbReference>
<keyword evidence="1 3" id="KW-0597">Phosphoprotein</keyword>
<evidence type="ECO:0000256" key="1">
    <source>
        <dbReference type="ARBA" id="ARBA00022553"/>
    </source>
</evidence>
<evidence type="ECO:0000256" key="3">
    <source>
        <dbReference type="PROSITE-ProRule" id="PRU00169"/>
    </source>
</evidence>
<dbReference type="AlphaFoldDB" id="A0A545U3T8"/>
<name>A0A545U3T8_9GAMM</name>
<dbReference type="Pfam" id="PF00196">
    <property type="entry name" value="GerE"/>
    <property type="match status" value="1"/>
</dbReference>
<accession>A0A545U3T8</accession>
<dbReference type="Gene3D" id="3.40.50.2300">
    <property type="match status" value="1"/>
</dbReference>
<dbReference type="PROSITE" id="PS50110">
    <property type="entry name" value="RESPONSE_REGULATORY"/>
    <property type="match status" value="1"/>
</dbReference>
<reference evidence="6 7" key="1">
    <citation type="submission" date="2019-06" db="EMBL/GenBank/DDBJ databases">
        <title>Whole genome sequence for Cellvibrionaceae sp. R142.</title>
        <authorList>
            <person name="Wang G."/>
        </authorList>
    </citation>
    <scope>NUCLEOTIDE SEQUENCE [LARGE SCALE GENOMIC DNA]</scope>
    <source>
        <strain evidence="6 7">R142</strain>
    </source>
</reference>
<dbReference type="PANTHER" id="PTHR43214:SF42">
    <property type="entry name" value="TRANSCRIPTIONAL REGULATORY PROTEIN DESR"/>
    <property type="match status" value="1"/>
</dbReference>
<sequence>MNYRHQDAAPRFRVVPPDVFEDFEHNPIKVVLLADHPISTAGIRSFTSQEKWINIIGEASDADQAEAILAKEDVDLIIVDIMNSDTGGPEFITWIRKSHARVKTILLSSCGDIPFVLRVLKSGANGFLLDNISEQDFITTVKHVMKNKNVYDPEIISKLVSLATRQSAVEQKSIFTKREKETLRLVSKGLTNKDIGERLHISSRTVQGNLSRIYTKLDVNTRTEAVIKAIKMGLLMEPGKTASLNQLSSREVTEKQIYKEFLEDKEVYKPSL</sequence>
<dbReference type="InterPro" id="IPR016032">
    <property type="entry name" value="Sig_transdc_resp-reg_C-effctor"/>
</dbReference>
<feature type="modified residue" description="4-aspartylphosphate" evidence="3">
    <location>
        <position position="80"/>
    </location>
</feature>
<dbReference type="SMART" id="SM00421">
    <property type="entry name" value="HTH_LUXR"/>
    <property type="match status" value="1"/>
</dbReference>